<gene>
    <name evidence="2" type="primary">LOC113472331</name>
</gene>
<dbReference type="RefSeq" id="XP_026687827.1">
    <property type="nucleotide sequence ID" value="XM_026832026.1"/>
</dbReference>
<name>A0A3Q0JHB4_DIACI</name>
<dbReference type="Proteomes" id="UP000079169">
    <property type="component" value="Unplaced"/>
</dbReference>
<keyword evidence="1" id="KW-1185">Reference proteome</keyword>
<evidence type="ECO:0000313" key="1">
    <source>
        <dbReference type="Proteomes" id="UP000079169"/>
    </source>
</evidence>
<protein>
    <submittedName>
        <fullName evidence="2">Uncharacterized protein LOC113472331</fullName>
    </submittedName>
</protein>
<accession>A0A3Q0JHB4</accession>
<reference evidence="2" key="1">
    <citation type="submission" date="2025-08" db="UniProtKB">
        <authorList>
            <consortium name="RefSeq"/>
        </authorList>
    </citation>
    <scope>IDENTIFICATION</scope>
</reference>
<dbReference type="GeneID" id="113472331"/>
<dbReference type="KEGG" id="dci:113472331"/>
<organism evidence="1 2">
    <name type="scientific">Diaphorina citri</name>
    <name type="common">Asian citrus psyllid</name>
    <dbReference type="NCBI Taxonomy" id="121845"/>
    <lineage>
        <taxon>Eukaryota</taxon>
        <taxon>Metazoa</taxon>
        <taxon>Ecdysozoa</taxon>
        <taxon>Arthropoda</taxon>
        <taxon>Hexapoda</taxon>
        <taxon>Insecta</taxon>
        <taxon>Pterygota</taxon>
        <taxon>Neoptera</taxon>
        <taxon>Paraneoptera</taxon>
        <taxon>Hemiptera</taxon>
        <taxon>Sternorrhyncha</taxon>
        <taxon>Psylloidea</taxon>
        <taxon>Psyllidae</taxon>
        <taxon>Diaphorininae</taxon>
        <taxon>Diaphorina</taxon>
    </lineage>
</organism>
<proteinExistence type="predicted"/>
<dbReference type="PaxDb" id="121845-A0A3Q0JHB4"/>
<dbReference type="AlphaFoldDB" id="A0A3Q0JHB4"/>
<evidence type="ECO:0000313" key="2">
    <source>
        <dbReference type="RefSeq" id="XP_026687827.1"/>
    </source>
</evidence>
<sequence>MIASPEVSRFERVRNRCAKYLTSAMYKIAPDFERGECSCIRGAHGVIDEPTWGATTMPGVVNLAETGDKGGRVPIPAPPPTADLSVDYEKIFERGWLDSAAKGGGEGDDEQMFDQKGSACSPCAMGFVQLDNRNAKTGNIDRTVKVPYVKSSSDDYYSDRLVNLPLPCIAANSIVDNSTFGGSYTNVRLCPSGTSRCVNMLVDVSLGPSFNARRLLNSNLS</sequence>